<feature type="transmembrane region" description="Helical" evidence="10">
    <location>
        <begin position="6"/>
        <end position="26"/>
    </location>
</feature>
<dbReference type="InterPro" id="IPR013815">
    <property type="entry name" value="ATP_grasp_subdomain_1"/>
</dbReference>
<evidence type="ECO:0000256" key="6">
    <source>
        <dbReference type="ARBA" id="ARBA00023098"/>
    </source>
</evidence>
<dbReference type="SUPFAM" id="SSF52009">
    <property type="entry name" value="Phosphohistidine domain"/>
    <property type="match status" value="1"/>
</dbReference>
<dbReference type="InterPro" id="IPR002192">
    <property type="entry name" value="PPDK_AMP/ATP-bd"/>
</dbReference>
<evidence type="ECO:0000256" key="4">
    <source>
        <dbReference type="ARBA" id="ARBA00022692"/>
    </source>
</evidence>
<feature type="transmembrane region" description="Helical" evidence="10">
    <location>
        <begin position="82"/>
        <end position="100"/>
    </location>
</feature>
<dbReference type="InterPro" id="IPR051549">
    <property type="entry name" value="PEP_Utilizing_Enz"/>
</dbReference>
<evidence type="ECO:0000259" key="11">
    <source>
        <dbReference type="Pfam" id="PF00391"/>
    </source>
</evidence>
<evidence type="ECO:0000256" key="9">
    <source>
        <dbReference type="ARBA" id="ARBA00023264"/>
    </source>
</evidence>
<feature type="transmembrane region" description="Helical" evidence="10">
    <location>
        <begin position="140"/>
        <end position="157"/>
    </location>
</feature>
<feature type="domain" description="PEP-utilising enzyme mobile" evidence="11">
    <location>
        <begin position="883"/>
        <end position="953"/>
    </location>
</feature>
<evidence type="ECO:0000256" key="10">
    <source>
        <dbReference type="SAM" id="Phobius"/>
    </source>
</evidence>
<dbReference type="AlphaFoldDB" id="A0A8J7F8G6"/>
<dbReference type="Gene3D" id="3.30.1490.20">
    <property type="entry name" value="ATP-grasp fold, A domain"/>
    <property type="match status" value="1"/>
</dbReference>
<dbReference type="InterPro" id="IPR003811">
    <property type="entry name" value="G3P_acylTferase_PlsY"/>
</dbReference>
<dbReference type="GO" id="GO:0016301">
    <property type="term" value="F:kinase activity"/>
    <property type="evidence" value="ECO:0007669"/>
    <property type="project" value="InterPro"/>
</dbReference>
<dbReference type="GO" id="GO:0043772">
    <property type="term" value="F:acyl-phosphate glycerol-3-phosphate acyltransferase activity"/>
    <property type="evidence" value="ECO:0007669"/>
    <property type="project" value="InterPro"/>
</dbReference>
<keyword evidence="5 10" id="KW-1133">Transmembrane helix</keyword>
<evidence type="ECO:0000256" key="1">
    <source>
        <dbReference type="ARBA" id="ARBA00022475"/>
    </source>
</evidence>
<evidence type="ECO:0000259" key="12">
    <source>
        <dbReference type="Pfam" id="PF01326"/>
    </source>
</evidence>
<keyword evidence="13" id="KW-0012">Acyltransferase</keyword>
<dbReference type="Pfam" id="PF02660">
    <property type="entry name" value="G3P_acyltransf"/>
    <property type="match status" value="1"/>
</dbReference>
<dbReference type="Pfam" id="PF01326">
    <property type="entry name" value="PPDK_N"/>
    <property type="match status" value="1"/>
</dbReference>
<feature type="domain" description="Pyruvate phosphate dikinase AMP/ATP-binding" evidence="12">
    <location>
        <begin position="261"/>
        <end position="453"/>
    </location>
</feature>
<dbReference type="GO" id="GO:0005524">
    <property type="term" value="F:ATP binding"/>
    <property type="evidence" value="ECO:0007669"/>
    <property type="project" value="InterPro"/>
</dbReference>
<dbReference type="Gene3D" id="3.50.30.10">
    <property type="entry name" value="Phosphohistidine domain"/>
    <property type="match status" value="1"/>
</dbReference>
<keyword evidence="2" id="KW-0444">Lipid biosynthesis</keyword>
<evidence type="ECO:0000256" key="5">
    <source>
        <dbReference type="ARBA" id="ARBA00022989"/>
    </source>
</evidence>
<dbReference type="GO" id="GO:0008654">
    <property type="term" value="P:phospholipid biosynthetic process"/>
    <property type="evidence" value="ECO:0007669"/>
    <property type="project" value="UniProtKB-KW"/>
</dbReference>
<keyword evidence="3" id="KW-0808">Transferase</keyword>
<keyword evidence="8" id="KW-0594">Phospholipid biosynthesis</keyword>
<keyword evidence="14" id="KW-1185">Reference proteome</keyword>
<feature type="transmembrane region" description="Helical" evidence="10">
    <location>
        <begin position="38"/>
        <end position="62"/>
    </location>
</feature>
<evidence type="ECO:0000256" key="2">
    <source>
        <dbReference type="ARBA" id="ARBA00022516"/>
    </source>
</evidence>
<evidence type="ECO:0000256" key="3">
    <source>
        <dbReference type="ARBA" id="ARBA00022679"/>
    </source>
</evidence>
<dbReference type="PANTHER" id="PTHR43615">
    <property type="entry name" value="PHOSPHOENOLPYRUVATE SYNTHASE-RELATED"/>
    <property type="match status" value="1"/>
</dbReference>
<proteinExistence type="predicted"/>
<dbReference type="RefSeq" id="WP_193925488.1">
    <property type="nucleotide sequence ID" value="NZ_JADEWL010000199.1"/>
</dbReference>
<organism evidence="13 14">
    <name type="scientific">Plectonema cf. radiosum LEGE 06105</name>
    <dbReference type="NCBI Taxonomy" id="945769"/>
    <lineage>
        <taxon>Bacteria</taxon>
        <taxon>Bacillati</taxon>
        <taxon>Cyanobacteriota</taxon>
        <taxon>Cyanophyceae</taxon>
        <taxon>Oscillatoriophycideae</taxon>
        <taxon>Oscillatoriales</taxon>
        <taxon>Microcoleaceae</taxon>
        <taxon>Plectonema</taxon>
    </lineage>
</organism>
<accession>A0A8J7F8G6</accession>
<dbReference type="SMART" id="SM01207">
    <property type="entry name" value="G3P_acyltransf"/>
    <property type="match status" value="1"/>
</dbReference>
<feature type="transmembrane region" description="Helical" evidence="10">
    <location>
        <begin position="109"/>
        <end position="134"/>
    </location>
</feature>
<dbReference type="SUPFAM" id="SSF56059">
    <property type="entry name" value="Glutathione synthetase ATP-binding domain-like"/>
    <property type="match status" value="1"/>
</dbReference>
<name>A0A8J7F8G6_9CYAN</name>
<gene>
    <name evidence="13" type="ORF">IQ247_29485</name>
</gene>
<keyword evidence="6" id="KW-0443">Lipid metabolism</keyword>
<dbReference type="InterPro" id="IPR008279">
    <property type="entry name" value="PEP-util_enz_mobile_dom"/>
</dbReference>
<dbReference type="Proteomes" id="UP000620559">
    <property type="component" value="Unassembled WGS sequence"/>
</dbReference>
<keyword evidence="9" id="KW-1208">Phospholipid metabolism</keyword>
<evidence type="ECO:0000313" key="14">
    <source>
        <dbReference type="Proteomes" id="UP000620559"/>
    </source>
</evidence>
<dbReference type="EMBL" id="JADEWL010000199">
    <property type="protein sequence ID" value="MBE9216738.1"/>
    <property type="molecule type" value="Genomic_DNA"/>
</dbReference>
<protein>
    <submittedName>
        <fullName evidence="13">Glycerol-3-phosphate acyltransferase</fullName>
    </submittedName>
</protein>
<keyword evidence="1" id="KW-1003">Cell membrane</keyword>
<dbReference type="Gene3D" id="3.30.470.20">
    <property type="entry name" value="ATP-grasp fold, B domain"/>
    <property type="match status" value="2"/>
</dbReference>
<dbReference type="InterPro" id="IPR036637">
    <property type="entry name" value="Phosphohistidine_dom_sf"/>
</dbReference>
<feature type="transmembrane region" description="Helical" evidence="10">
    <location>
        <begin position="164"/>
        <end position="181"/>
    </location>
</feature>
<keyword evidence="4 10" id="KW-0812">Transmembrane</keyword>
<keyword evidence="7 10" id="KW-0472">Membrane</keyword>
<comment type="caution">
    <text evidence="13">The sequence shown here is derived from an EMBL/GenBank/DDBJ whole genome shotgun (WGS) entry which is preliminary data.</text>
</comment>
<sequence>MLELWGALVILIFCPILGGLPVISWITNASSKRRLAEIGTGNIGVSAAFYHGGTLVGVLAVLSEALKGVLAVLVARAFFANGSYWELIALIALVIGRFLMAKGAGTTNVVWGFAVHDPMAAAFVFLVGSISFLLLRSKELAKYGVLVLFPLIVAILHFDDFAKILAAVVLAALLGWIYQQIPDDLNLKVSEAKPESQAMFQLLRGNQKILSLDDELDAAIVGNKAARCSEIKRIGYPVPKGWVLTPMDEPEMLIDYLQPSDLSPLAVRSSALGEDTEEASAAGQYESVLNVTTKEGLLQAINTVRASYEHPDAVQYRRDRLGRSEAEGNFKEAAMAVLIQQQVQGVFSGVAFSRDPITQESDAVVIEATAGSAAQVVSGRYTPEQYRAFVVKTENLSSVHLEGEGQVPAVLIKQVAYLTRQIEQYYHGIPQDIEWSYDGQTLWILQVRPITTLLPIWTRKIAAEVIPGIIHPLTWSINRPLTCGVWGGIFAIVLGERALGLDFNQTATLHFSRAYFNASLLGQIFRRMGLPAESLEFLTRGAKMSKPPLNSTLSNLPGLLRLLTREFSLSRDFKRDYRKRFVPGLTELKQQSLLELDQAQLLERIEYILELLRSATYYSIMAPLSAAIRQGIFKPKDSQIDNSAAPEVAALRELAELAYSAKLILPDFDPETLFEDLAVSTPGQKILEQFEAFINRYGYLSDVGTDIAVPTWREEPEAVKLLFVQLMQGNQPPANKRNRRGVVQRRVDLKGRVTEVYSRLLAQLRWSFIALERNWLQNSLLQQPGDIFFLEIEEVQKIIRDADDQLINYLRSLVEMRRNQLREDSQLNPAPLLVYGNAPPVSIFVSNSSLLADGMLTGIPASHGQVEGRVKVLRNLQSIPDIDKQTILVVPYTDSGWAALLTRAGGLIAEAGGRLSHGAIIAREYGIPAVMDVHNATWLLQDGQRVRVDGSRGIIEVSNDLRPG</sequence>
<evidence type="ECO:0000256" key="8">
    <source>
        <dbReference type="ARBA" id="ARBA00023209"/>
    </source>
</evidence>
<reference evidence="13" key="1">
    <citation type="submission" date="2020-10" db="EMBL/GenBank/DDBJ databases">
        <authorList>
            <person name="Castelo-Branco R."/>
            <person name="Eusebio N."/>
            <person name="Adriana R."/>
            <person name="Vieira A."/>
            <person name="Brugerolle De Fraissinette N."/>
            <person name="Rezende De Castro R."/>
            <person name="Schneider M.P."/>
            <person name="Vasconcelos V."/>
            <person name="Leao P.N."/>
        </authorList>
    </citation>
    <scope>NUCLEOTIDE SEQUENCE</scope>
    <source>
        <strain evidence="13">LEGE 06105</strain>
    </source>
</reference>
<dbReference type="GO" id="GO:0005886">
    <property type="term" value="C:plasma membrane"/>
    <property type="evidence" value="ECO:0007669"/>
    <property type="project" value="InterPro"/>
</dbReference>
<evidence type="ECO:0000313" key="13">
    <source>
        <dbReference type="EMBL" id="MBE9216738.1"/>
    </source>
</evidence>
<dbReference type="Pfam" id="PF00391">
    <property type="entry name" value="PEP-utilizers"/>
    <property type="match status" value="1"/>
</dbReference>
<dbReference type="PANTHER" id="PTHR43615:SF1">
    <property type="entry name" value="PPDK_N DOMAIN-CONTAINING PROTEIN"/>
    <property type="match status" value="1"/>
</dbReference>
<evidence type="ECO:0000256" key="7">
    <source>
        <dbReference type="ARBA" id="ARBA00023136"/>
    </source>
</evidence>